<evidence type="ECO:0000256" key="10">
    <source>
        <dbReference type="ARBA" id="ARBA00022777"/>
    </source>
</evidence>
<dbReference type="SUPFAM" id="SSF52047">
    <property type="entry name" value="RNI-like"/>
    <property type="match status" value="2"/>
</dbReference>
<dbReference type="InterPro" id="IPR050647">
    <property type="entry name" value="Plant_LRR-RLKs"/>
</dbReference>
<evidence type="ECO:0000256" key="17">
    <source>
        <dbReference type="SAM" id="MobiDB-lite"/>
    </source>
</evidence>
<evidence type="ECO:0000256" key="1">
    <source>
        <dbReference type="ARBA" id="ARBA00004479"/>
    </source>
</evidence>
<dbReference type="InterPro" id="IPR011009">
    <property type="entry name" value="Kinase-like_dom_sf"/>
</dbReference>
<dbReference type="FunFam" id="1.10.510.10:FF:000714">
    <property type="entry name" value="Kinase family with leucine-rich repeat domain-containing protein"/>
    <property type="match status" value="1"/>
</dbReference>
<comment type="subcellular location">
    <subcellularLocation>
        <location evidence="1">Membrane</location>
        <topology evidence="1">Single-pass type I membrane protein</topology>
    </subcellularLocation>
</comment>
<evidence type="ECO:0000256" key="4">
    <source>
        <dbReference type="ARBA" id="ARBA00022614"/>
    </source>
</evidence>
<dbReference type="PROSITE" id="PS00107">
    <property type="entry name" value="PROTEIN_KINASE_ATP"/>
    <property type="match status" value="1"/>
</dbReference>
<keyword evidence="8" id="KW-0677">Repeat</keyword>
<dbReference type="GO" id="GO:0016020">
    <property type="term" value="C:membrane"/>
    <property type="evidence" value="ECO:0007669"/>
    <property type="project" value="UniProtKB-SubCell"/>
</dbReference>
<dbReference type="Pfam" id="PF08263">
    <property type="entry name" value="LRRNT_2"/>
    <property type="match status" value="2"/>
</dbReference>
<keyword evidence="10" id="KW-0418">Kinase</keyword>
<keyword evidence="9 16" id="KW-0547">Nucleotide-binding</keyword>
<feature type="signal peptide" evidence="19">
    <location>
        <begin position="1"/>
        <end position="22"/>
    </location>
</feature>
<keyword evidence="11 16" id="KW-0067">ATP-binding</keyword>
<dbReference type="Pfam" id="PF23598">
    <property type="entry name" value="LRR_14"/>
    <property type="match status" value="1"/>
</dbReference>
<evidence type="ECO:0000256" key="5">
    <source>
        <dbReference type="ARBA" id="ARBA00022679"/>
    </source>
</evidence>
<dbReference type="PANTHER" id="PTHR48056:SF29">
    <property type="entry name" value="RECEPTOR-LIKE PROTEIN KINASE HSL1"/>
    <property type="match status" value="1"/>
</dbReference>
<dbReference type="FunFam" id="3.80.10.10:FF:000095">
    <property type="entry name" value="LRR receptor-like serine/threonine-protein kinase GSO1"/>
    <property type="match status" value="1"/>
</dbReference>
<dbReference type="FunFam" id="3.80.10.10:FF:000642">
    <property type="entry name" value="Leucine-rich receptor-like protein kinase family protein"/>
    <property type="match status" value="1"/>
</dbReference>
<evidence type="ECO:0000256" key="19">
    <source>
        <dbReference type="SAM" id="SignalP"/>
    </source>
</evidence>
<organism evidence="21 22">
    <name type="scientific">Brassica cretica</name>
    <name type="common">Mustard</name>
    <dbReference type="NCBI Taxonomy" id="69181"/>
    <lineage>
        <taxon>Eukaryota</taxon>
        <taxon>Viridiplantae</taxon>
        <taxon>Streptophyta</taxon>
        <taxon>Embryophyta</taxon>
        <taxon>Tracheophyta</taxon>
        <taxon>Spermatophyta</taxon>
        <taxon>Magnoliopsida</taxon>
        <taxon>eudicotyledons</taxon>
        <taxon>Gunneridae</taxon>
        <taxon>Pentapetalae</taxon>
        <taxon>rosids</taxon>
        <taxon>malvids</taxon>
        <taxon>Brassicales</taxon>
        <taxon>Brassicaceae</taxon>
        <taxon>Brassiceae</taxon>
        <taxon>Brassica</taxon>
    </lineage>
</organism>
<dbReference type="GO" id="GO:0004672">
    <property type="term" value="F:protein kinase activity"/>
    <property type="evidence" value="ECO:0007669"/>
    <property type="project" value="InterPro"/>
</dbReference>
<evidence type="ECO:0000256" key="2">
    <source>
        <dbReference type="ARBA" id="ARBA00008684"/>
    </source>
</evidence>
<keyword evidence="12 18" id="KW-1133">Transmembrane helix</keyword>
<evidence type="ECO:0000259" key="20">
    <source>
        <dbReference type="PROSITE" id="PS50011"/>
    </source>
</evidence>
<evidence type="ECO:0000256" key="3">
    <source>
        <dbReference type="ARBA" id="ARBA00009592"/>
    </source>
</evidence>
<dbReference type="FunFam" id="3.80.10.10:FF:000400">
    <property type="entry name" value="Nuclear pore complex protein NUP107"/>
    <property type="match status" value="1"/>
</dbReference>
<keyword evidence="7 19" id="KW-0732">Signal</keyword>
<keyword evidence="14" id="KW-0675">Receptor</keyword>
<dbReference type="InterPro" id="IPR000719">
    <property type="entry name" value="Prot_kinase_dom"/>
</dbReference>
<proteinExistence type="inferred from homology"/>
<sequence length="1664" mass="185500">MTFLPLPFLFLFLTSLPFSVISQLNERSTLLTLKRDLGDPPSLRLWNTTSSPCDWSEITCVAGNVTGISFKNQNFTAVPTNICDFPNLEILDLSFNLFPGDFPTVLYNCTKLRHLDLSQNNFNGSLPADIDRLSPELEILDLSANGFSGDIPKKIGMFSKLTVLNLYMSEYNGTVPSEIGDLLELQELRLAYNDKFLPAEIPAEFGKLTKLKFLWFSEMNLIGEIPAVVFENMTDLEHVDLSANNLSGRIPEVFFGLKNLTVLYLFVNNLTGGIPKSISATNIVELDLSYNNLTGSIPEAIGNLTKLEFLNLYVNQLTGVIPPAIAKLPELKEVKLYTNKLTGDIPGGPSVKQVMHSESQNRGSTAPPCIIKRKENKTKPATKLRNLETLDLSYNQFPGEFPTVLYNCTKLRHPDLSQNNLNGLLPADIDRLSPELDLGANGFYVWRTTINFHRRRFQQSLLEAFEVSENQLTGKIPENLRKGGKLLGVVVFSNNLTGIIPESLGNCGSLLTVQLYNNRFTGEFPSGIWTARDMYSLQVSNKLFTGKLPEKVAWNLSRIEIDNNEFSGEIPSTVSTVIQHNMGLDVKSTMDKGRGGPSVKQVMHSESQNRGSTAPPCTKKRKENKTNPATKLRNPYDTLLSLSLVPRNFPEKKNLNNQIKMTILPFLFCFLISIPVTVISQLDERSTLLNLKSLLGHPPSLRLWNATSSPCHWPKITCAAGKVTGINFKNQNFTVAVPATICDFPNLNFLDLSYNYFPGEFPTTLYNCTKLRHLDLSQNNFNGTLPADIHRLSRRLEYLDLGATGFSGDIPKTIGLLSNLKVLNLYQSEYNGTFPSEIGDLTELEELRMSYNDKLLPAKIPAEFGKLKKLRYLWLTEMNLIGEISAVDFGSLTDLEHVDLSVNKLTGRIPDGLLGLKNLTDLLLYANDFTGEIPKSITATNLVALDLSANDLTGSIPESIGDLKKLEYLNLFNNQLTGVIPSVIAKLPRLKDLKLFTNKLTGEIPVEIGFNSNLESFEVSENQLTGKLPENLCKGGRLLGVVVYSNKLTGLIPDSLGDCKSLLTVQLQNNNFSGEFPSRIWTAPHMYSLQVSNNSFTGKLPERVAWNLSRIEIDNNNFSGEIPRTIGSWSSLAEFKAGNNGFSGEIPKELTSLSNLISIFLDKNSLSGELPDEIISWKSLTTINLSKNKLSGKIPRGLGSLPHLLNLDLSENGFSGVIPPEIGNLKLTTLNLSSNRLIGEVPDQLDNLAYERSFFNNSNLCADKPVLNLPDCRKVMRRSKGLPGNIFAMILVIAILLLAITLLGTFFVVRDYTRKRRRRKGLETWKLTSFHRVDFVDSDIVSNLMEHNVIGSGGSGKIYKIFIEGSGQYVAVKKIWNKKKLDKNLEKEFLAEVEILGTIRHANIVKLLCCISREDSKLLVYEYLEKRSLDQWLHGKKKRGNVEDNSLNWAQRLNIAVGAAQGLCYMHHDCTPAIIHRDVKSSNILLDYVFNAKIADFGLAKLLVKQNQEPHTMSAVAGSFGYIAPEYAYTSKVDEKIDVYSFGVVLLELVTGREGNKGDEHTNLADWSWRHYQSGKPIEEALDEDINEPSNTEEMTTVFKLGLMCTNTLPGNRPTMKEVLYMLRQQGQGETKKTATEAHEAPLLVSLSGRRTSKRIEDEELGFV</sequence>
<dbReference type="SMART" id="SM00220">
    <property type="entry name" value="S_TKc"/>
    <property type="match status" value="1"/>
</dbReference>
<dbReference type="SMART" id="SM00369">
    <property type="entry name" value="LRR_TYP"/>
    <property type="match status" value="12"/>
</dbReference>
<dbReference type="GO" id="GO:0005524">
    <property type="term" value="F:ATP binding"/>
    <property type="evidence" value="ECO:0007669"/>
    <property type="project" value="UniProtKB-UniRule"/>
</dbReference>
<dbReference type="GO" id="GO:1905392">
    <property type="term" value="P:plant organ morphogenesis"/>
    <property type="evidence" value="ECO:0007669"/>
    <property type="project" value="UniProtKB-ARBA"/>
</dbReference>
<dbReference type="PROSITE" id="PS00108">
    <property type="entry name" value="PROTEIN_KINASE_ST"/>
    <property type="match status" value="1"/>
</dbReference>
<evidence type="ECO:0000256" key="14">
    <source>
        <dbReference type="ARBA" id="ARBA00023170"/>
    </source>
</evidence>
<evidence type="ECO:0000256" key="7">
    <source>
        <dbReference type="ARBA" id="ARBA00022729"/>
    </source>
</evidence>
<dbReference type="FunFam" id="3.80.10.10:FF:000221">
    <property type="entry name" value="Leucine-rich repeat receptor-like protein kinase PXL1"/>
    <property type="match status" value="1"/>
</dbReference>
<dbReference type="FunFam" id="3.30.200.20:FF:000666">
    <property type="entry name" value="Kinase family with leucine-rich repeat domain-containing protein"/>
    <property type="match status" value="1"/>
</dbReference>
<dbReference type="SUPFAM" id="SSF52058">
    <property type="entry name" value="L domain-like"/>
    <property type="match status" value="2"/>
</dbReference>
<dbReference type="Pfam" id="PF00560">
    <property type="entry name" value="LRR_1"/>
    <property type="match status" value="4"/>
</dbReference>
<dbReference type="Pfam" id="PF00069">
    <property type="entry name" value="Pkinase"/>
    <property type="match status" value="1"/>
</dbReference>
<comment type="similarity">
    <text evidence="3">Belongs to the RLP family.</text>
</comment>
<protein>
    <recommendedName>
        <fullName evidence="20">Protein kinase domain-containing protein</fullName>
    </recommendedName>
</protein>
<dbReference type="InterPro" id="IPR032675">
    <property type="entry name" value="LRR_dom_sf"/>
</dbReference>
<gene>
    <name evidence="21" type="ORF">F2Q68_00036713</name>
</gene>
<dbReference type="Proteomes" id="UP000712281">
    <property type="component" value="Unassembled WGS sequence"/>
</dbReference>
<feature type="transmembrane region" description="Helical" evidence="18">
    <location>
        <begin position="1286"/>
        <end position="1309"/>
    </location>
</feature>
<dbReference type="Gene3D" id="3.30.200.20">
    <property type="entry name" value="Phosphorylase Kinase, domain 1"/>
    <property type="match status" value="1"/>
</dbReference>
<keyword evidence="4" id="KW-0433">Leucine-rich repeat</keyword>
<dbReference type="Gene3D" id="1.10.510.10">
    <property type="entry name" value="Transferase(Phosphotransferase) domain 1"/>
    <property type="match status" value="1"/>
</dbReference>
<dbReference type="PANTHER" id="PTHR48056">
    <property type="entry name" value="LRR RECEPTOR-LIKE SERINE/THREONINE-PROTEIN KINASE-RELATED"/>
    <property type="match status" value="1"/>
</dbReference>
<keyword evidence="13 18" id="KW-0472">Membrane</keyword>
<dbReference type="InterPro" id="IPR013210">
    <property type="entry name" value="LRR_N_plant-typ"/>
</dbReference>
<evidence type="ECO:0000256" key="9">
    <source>
        <dbReference type="ARBA" id="ARBA00022741"/>
    </source>
</evidence>
<feature type="domain" description="Protein kinase" evidence="20">
    <location>
        <begin position="1344"/>
        <end position="1644"/>
    </location>
</feature>
<reference evidence="21" key="1">
    <citation type="submission" date="2019-12" db="EMBL/GenBank/DDBJ databases">
        <title>Genome sequencing and annotation of Brassica cretica.</title>
        <authorList>
            <person name="Studholme D.J."/>
            <person name="Sarris P.F."/>
        </authorList>
    </citation>
    <scope>NUCLEOTIDE SEQUENCE</scope>
    <source>
        <strain evidence="21">PFS-001/15</strain>
        <tissue evidence="21">Leaf</tissue>
    </source>
</reference>
<name>A0A8S9H3U7_BRACR</name>
<evidence type="ECO:0000256" key="12">
    <source>
        <dbReference type="ARBA" id="ARBA00022989"/>
    </source>
</evidence>
<evidence type="ECO:0000313" key="21">
    <source>
        <dbReference type="EMBL" id="KAF2552489.1"/>
    </source>
</evidence>
<evidence type="ECO:0000313" key="22">
    <source>
        <dbReference type="Proteomes" id="UP000712281"/>
    </source>
</evidence>
<evidence type="ECO:0000256" key="15">
    <source>
        <dbReference type="ARBA" id="ARBA00023180"/>
    </source>
</evidence>
<dbReference type="PROSITE" id="PS50011">
    <property type="entry name" value="PROTEIN_KINASE_DOM"/>
    <property type="match status" value="1"/>
</dbReference>
<evidence type="ECO:0000256" key="13">
    <source>
        <dbReference type="ARBA" id="ARBA00023136"/>
    </source>
</evidence>
<evidence type="ECO:0000256" key="8">
    <source>
        <dbReference type="ARBA" id="ARBA00022737"/>
    </source>
</evidence>
<keyword evidence="5" id="KW-0808">Transferase</keyword>
<comment type="similarity">
    <text evidence="2">Belongs to the protein kinase superfamily. Ser/Thr protein kinase family.</text>
</comment>
<dbReference type="InterPro" id="IPR055414">
    <property type="entry name" value="LRR_R13L4/SHOC2-like"/>
</dbReference>
<dbReference type="EMBL" id="QGKW02001988">
    <property type="protein sequence ID" value="KAF2552489.1"/>
    <property type="molecule type" value="Genomic_DNA"/>
</dbReference>
<evidence type="ECO:0000256" key="18">
    <source>
        <dbReference type="SAM" id="Phobius"/>
    </source>
</evidence>
<dbReference type="Gene3D" id="3.80.10.10">
    <property type="entry name" value="Ribonuclease Inhibitor"/>
    <property type="match status" value="7"/>
</dbReference>
<evidence type="ECO:0000256" key="16">
    <source>
        <dbReference type="PROSITE-ProRule" id="PRU10141"/>
    </source>
</evidence>
<dbReference type="SUPFAM" id="SSF56112">
    <property type="entry name" value="Protein kinase-like (PK-like)"/>
    <property type="match status" value="1"/>
</dbReference>
<accession>A0A8S9H3U7</accession>
<keyword evidence="6 18" id="KW-0812">Transmembrane</keyword>
<feature type="binding site" evidence="16">
    <location>
        <position position="1374"/>
    </location>
    <ligand>
        <name>ATP</name>
        <dbReference type="ChEBI" id="CHEBI:30616"/>
    </ligand>
</feature>
<dbReference type="InterPro" id="IPR003591">
    <property type="entry name" value="Leu-rich_rpt_typical-subtyp"/>
</dbReference>
<comment type="caution">
    <text evidence="21">The sequence shown here is derived from an EMBL/GenBank/DDBJ whole genome shotgun (WGS) entry which is preliminary data.</text>
</comment>
<dbReference type="InterPro" id="IPR001611">
    <property type="entry name" value="Leu-rich_rpt"/>
</dbReference>
<dbReference type="GO" id="GO:0033612">
    <property type="term" value="F:receptor serine/threonine kinase binding"/>
    <property type="evidence" value="ECO:0007669"/>
    <property type="project" value="TreeGrafter"/>
</dbReference>
<keyword evidence="15" id="KW-0325">Glycoprotein</keyword>
<dbReference type="FunFam" id="3.80.10.10:FF:000041">
    <property type="entry name" value="LRR receptor-like serine/threonine-protein kinase ERECTA"/>
    <property type="match status" value="2"/>
</dbReference>
<dbReference type="Pfam" id="PF13855">
    <property type="entry name" value="LRR_8"/>
    <property type="match status" value="3"/>
</dbReference>
<evidence type="ECO:0000256" key="11">
    <source>
        <dbReference type="ARBA" id="ARBA00022840"/>
    </source>
</evidence>
<evidence type="ECO:0000256" key="6">
    <source>
        <dbReference type="ARBA" id="ARBA00022692"/>
    </source>
</evidence>
<dbReference type="InterPro" id="IPR017441">
    <property type="entry name" value="Protein_kinase_ATP_BS"/>
</dbReference>
<dbReference type="GO" id="GO:0030154">
    <property type="term" value="P:cell differentiation"/>
    <property type="evidence" value="ECO:0007669"/>
    <property type="project" value="UniProtKB-ARBA"/>
</dbReference>
<dbReference type="InterPro" id="IPR008271">
    <property type="entry name" value="Ser/Thr_kinase_AS"/>
</dbReference>
<feature type="chain" id="PRO_5035731113" description="Protein kinase domain-containing protein" evidence="19">
    <location>
        <begin position="23"/>
        <end position="1664"/>
    </location>
</feature>
<feature type="region of interest" description="Disordered" evidence="17">
    <location>
        <begin position="587"/>
        <end position="632"/>
    </location>
</feature>